<organism evidence="2 3">
    <name type="scientific">Ascodesmis nigricans</name>
    <dbReference type="NCBI Taxonomy" id="341454"/>
    <lineage>
        <taxon>Eukaryota</taxon>
        <taxon>Fungi</taxon>
        <taxon>Dikarya</taxon>
        <taxon>Ascomycota</taxon>
        <taxon>Pezizomycotina</taxon>
        <taxon>Pezizomycetes</taxon>
        <taxon>Pezizales</taxon>
        <taxon>Ascodesmidaceae</taxon>
        <taxon>Ascodesmis</taxon>
    </lineage>
</organism>
<dbReference type="Proteomes" id="UP000298138">
    <property type="component" value="Unassembled WGS sequence"/>
</dbReference>
<gene>
    <name evidence="2" type="ORF">EX30DRAFT_342799</name>
</gene>
<evidence type="ECO:0000256" key="1">
    <source>
        <dbReference type="SAM" id="SignalP"/>
    </source>
</evidence>
<reference evidence="2 3" key="1">
    <citation type="submission" date="2019-04" db="EMBL/GenBank/DDBJ databases">
        <title>Comparative genomics and transcriptomics to analyze fruiting body development in filamentous ascomycetes.</title>
        <authorList>
            <consortium name="DOE Joint Genome Institute"/>
            <person name="Lutkenhaus R."/>
            <person name="Traeger S."/>
            <person name="Breuer J."/>
            <person name="Kuo A."/>
            <person name="Lipzen A."/>
            <person name="Pangilinan J."/>
            <person name="Dilworth D."/>
            <person name="Sandor L."/>
            <person name="Poggeler S."/>
            <person name="Barry K."/>
            <person name="Grigoriev I.V."/>
            <person name="Nowrousian M."/>
        </authorList>
    </citation>
    <scope>NUCLEOTIDE SEQUENCE [LARGE SCALE GENOMIC DNA]</scope>
    <source>
        <strain evidence="2 3">CBS 389.68</strain>
    </source>
</reference>
<keyword evidence="1" id="KW-0732">Signal</keyword>
<feature type="signal peptide" evidence="1">
    <location>
        <begin position="1"/>
        <end position="16"/>
    </location>
</feature>
<sequence length="119" mass="13124">MKPLFLLSLLPLLTSATPAAGPNPLPNPVAAPQASPIPTYVEPRCALKNSTAKCYSCPCNDCLEVSPVRRSATLIFGCWIGGAKKTTGEEYWHWMPEYQCWIKEADITDNCWVLGHQCE</sequence>
<protein>
    <submittedName>
        <fullName evidence="2">Uncharacterized protein</fullName>
    </submittedName>
</protein>
<keyword evidence="3" id="KW-1185">Reference proteome</keyword>
<feature type="chain" id="PRO_5020887102" evidence="1">
    <location>
        <begin position="17"/>
        <end position="119"/>
    </location>
</feature>
<proteinExistence type="predicted"/>
<name>A0A4S2MRU3_9PEZI</name>
<dbReference type="InParanoid" id="A0A4S2MRU3"/>
<dbReference type="AlphaFoldDB" id="A0A4S2MRU3"/>
<accession>A0A4S2MRU3</accession>
<evidence type="ECO:0000313" key="3">
    <source>
        <dbReference type="Proteomes" id="UP000298138"/>
    </source>
</evidence>
<dbReference type="EMBL" id="ML220136">
    <property type="protein sequence ID" value="TGZ78939.1"/>
    <property type="molecule type" value="Genomic_DNA"/>
</dbReference>
<evidence type="ECO:0000313" key="2">
    <source>
        <dbReference type="EMBL" id="TGZ78939.1"/>
    </source>
</evidence>